<dbReference type="RefSeq" id="WP_327608369.1">
    <property type="nucleotide sequence ID" value="NZ_JARZFX010000008.1"/>
</dbReference>
<dbReference type="PANTHER" id="PTHR32179">
    <property type="entry name" value="NICOTINATE-NUCLEOTIDE PYROPHOSPHORYLASE [CARBOXYLATING]"/>
    <property type="match status" value="1"/>
</dbReference>
<feature type="domain" description="Quinolinate phosphoribosyl transferase N-terminal" evidence="12">
    <location>
        <begin position="22"/>
        <end position="107"/>
    </location>
</feature>
<dbReference type="InterPro" id="IPR002638">
    <property type="entry name" value="Quinolinate_PRibosylTrfase_C"/>
</dbReference>
<evidence type="ECO:0000256" key="1">
    <source>
        <dbReference type="ARBA" id="ARBA00003237"/>
    </source>
</evidence>
<comment type="function">
    <text evidence="1">Involved in the catabolism of quinolinic acid (QA).</text>
</comment>
<dbReference type="NCBIfam" id="TIGR00078">
    <property type="entry name" value="nadC"/>
    <property type="match status" value="1"/>
</dbReference>
<dbReference type="InterPro" id="IPR027277">
    <property type="entry name" value="NadC/ModD"/>
</dbReference>
<dbReference type="InterPro" id="IPR036068">
    <property type="entry name" value="Nicotinate_pribotase-like_C"/>
</dbReference>
<evidence type="ECO:0000256" key="10">
    <source>
        <dbReference type="PIRNR" id="PIRNR006250"/>
    </source>
</evidence>
<dbReference type="PANTHER" id="PTHR32179:SF3">
    <property type="entry name" value="NICOTINATE-NUCLEOTIDE PYROPHOSPHORYLASE [CARBOXYLATING]"/>
    <property type="match status" value="1"/>
</dbReference>
<evidence type="ECO:0000259" key="12">
    <source>
        <dbReference type="Pfam" id="PF02749"/>
    </source>
</evidence>
<evidence type="ECO:0000256" key="9">
    <source>
        <dbReference type="ARBA" id="ARBA00047445"/>
    </source>
</evidence>
<evidence type="ECO:0000256" key="3">
    <source>
        <dbReference type="ARBA" id="ARBA00009400"/>
    </source>
</evidence>
<evidence type="ECO:0000256" key="6">
    <source>
        <dbReference type="ARBA" id="ARBA00022676"/>
    </source>
</evidence>
<proteinExistence type="inferred from homology"/>
<accession>A0ABU6KHM2</accession>
<dbReference type="GO" id="GO:0004514">
    <property type="term" value="F:nicotinate-nucleotide diphosphorylase (carboxylating) activity"/>
    <property type="evidence" value="ECO:0007669"/>
    <property type="project" value="UniProtKB-EC"/>
</dbReference>
<reference evidence="13 14" key="1">
    <citation type="journal article" date="2024" name="Int. J. Syst. Evol. Microbiol.">
        <title>Virgibacillus tibetensis sp. nov., isolated from salt lake on the Tibetan Plateau of China.</title>
        <authorList>
            <person name="Phurbu D."/>
            <person name="Liu Z.-X."/>
            <person name="Wang R."/>
            <person name="Zheng Y.-Y."/>
            <person name="Liu H.-C."/>
            <person name="Zhou Y.-G."/>
            <person name="Yu Y.-J."/>
            <person name="Li A.-H."/>
        </authorList>
    </citation>
    <scope>NUCLEOTIDE SEQUENCE [LARGE SCALE GENOMIC DNA]</scope>
    <source>
        <strain evidence="13 14">C22-A2</strain>
    </source>
</reference>
<feature type="domain" description="Quinolinate phosphoribosyl transferase C-terminal" evidence="11">
    <location>
        <begin position="109"/>
        <end position="273"/>
    </location>
</feature>
<dbReference type="EMBL" id="JARZFX010000008">
    <property type="protein sequence ID" value="MEC5424812.1"/>
    <property type="molecule type" value="Genomic_DNA"/>
</dbReference>
<name>A0ABU6KHM2_9BACI</name>
<dbReference type="Pfam" id="PF01729">
    <property type="entry name" value="QRPTase_C"/>
    <property type="match status" value="1"/>
</dbReference>
<dbReference type="CDD" id="cd01572">
    <property type="entry name" value="QPRTase"/>
    <property type="match status" value="1"/>
</dbReference>
<evidence type="ECO:0000313" key="14">
    <source>
        <dbReference type="Proteomes" id="UP001335737"/>
    </source>
</evidence>
<keyword evidence="5" id="KW-0662">Pyridine nucleotide biosynthesis</keyword>
<dbReference type="Proteomes" id="UP001335737">
    <property type="component" value="Unassembled WGS sequence"/>
</dbReference>
<comment type="similarity">
    <text evidence="3 10">Belongs to the NadC/ModD family.</text>
</comment>
<evidence type="ECO:0000256" key="7">
    <source>
        <dbReference type="ARBA" id="ARBA00022679"/>
    </source>
</evidence>
<evidence type="ECO:0000256" key="8">
    <source>
        <dbReference type="ARBA" id="ARBA00033102"/>
    </source>
</evidence>
<keyword evidence="7 10" id="KW-0808">Transferase</keyword>
<comment type="pathway">
    <text evidence="2">Cofactor biosynthesis; NAD(+) biosynthesis; nicotinate D-ribonucleotide from quinolinate: step 1/1.</text>
</comment>
<dbReference type="EC" id="2.4.2.19" evidence="4"/>
<dbReference type="InterPro" id="IPR037128">
    <property type="entry name" value="Quinolinate_PRibosylTase_N_sf"/>
</dbReference>
<evidence type="ECO:0000256" key="5">
    <source>
        <dbReference type="ARBA" id="ARBA00022642"/>
    </source>
</evidence>
<dbReference type="Pfam" id="PF02749">
    <property type="entry name" value="QRPTase_N"/>
    <property type="match status" value="1"/>
</dbReference>
<dbReference type="Gene3D" id="3.90.1170.20">
    <property type="entry name" value="Quinolinate phosphoribosyl transferase, N-terminal domain"/>
    <property type="match status" value="1"/>
</dbReference>
<keyword evidence="14" id="KW-1185">Reference proteome</keyword>
<protein>
    <recommendedName>
        <fullName evidence="4">nicotinate-nucleotide diphosphorylase (carboxylating)</fullName>
        <ecNumber evidence="4">2.4.2.19</ecNumber>
    </recommendedName>
    <alternativeName>
        <fullName evidence="8">Quinolinate phosphoribosyltransferase [decarboxylating]</fullName>
    </alternativeName>
</protein>
<dbReference type="InterPro" id="IPR022412">
    <property type="entry name" value="Quinolinate_PRibosylTrfase_N"/>
</dbReference>
<sequence>MNQLKLRTQIQSFLLEDIGDNDITSQAIFPHDQVGKGVFIAKEEGIISGLEVIKEAYHLLDSQIQVSLCFADGDWISAGETIAEVEGPIRHLLTGERVILNLIQRMSGIATITTKCVDALNDPSIQICDTRKTIPGLRMFDKYAVITGGGKNHRQGLYDGVMIKDNHISFAGSIKKAIQSVRETIGHMVKIEVETETKEEVMEAVEAGADVIMFDNRTPIEIKEFIECVPDSIVTEASGGITLDNLAAYSGTGVDYISLGTITHSVQALDISFQVKEGRKK</sequence>
<keyword evidence="6 10" id="KW-0328">Glycosyltransferase</keyword>
<gene>
    <name evidence="13" type="primary">nadC</name>
    <name evidence="13" type="ORF">QGM71_15100</name>
</gene>
<dbReference type="PIRSF" id="PIRSF006250">
    <property type="entry name" value="NadC_ModD"/>
    <property type="match status" value="1"/>
</dbReference>
<dbReference type="InterPro" id="IPR013785">
    <property type="entry name" value="Aldolase_TIM"/>
</dbReference>
<dbReference type="SUPFAM" id="SSF51690">
    <property type="entry name" value="Nicotinate/Quinolinate PRTase C-terminal domain-like"/>
    <property type="match status" value="1"/>
</dbReference>
<evidence type="ECO:0000256" key="2">
    <source>
        <dbReference type="ARBA" id="ARBA00004893"/>
    </source>
</evidence>
<dbReference type="Gene3D" id="3.20.20.70">
    <property type="entry name" value="Aldolase class I"/>
    <property type="match status" value="1"/>
</dbReference>
<organism evidence="13 14">
    <name type="scientific">Virgibacillus tibetensis</name>
    <dbReference type="NCBI Taxonomy" id="3042313"/>
    <lineage>
        <taxon>Bacteria</taxon>
        <taxon>Bacillati</taxon>
        <taxon>Bacillota</taxon>
        <taxon>Bacilli</taxon>
        <taxon>Bacillales</taxon>
        <taxon>Bacillaceae</taxon>
        <taxon>Virgibacillus</taxon>
    </lineage>
</organism>
<dbReference type="SUPFAM" id="SSF54675">
    <property type="entry name" value="Nicotinate/Quinolinate PRTase N-terminal domain-like"/>
    <property type="match status" value="1"/>
</dbReference>
<evidence type="ECO:0000313" key="13">
    <source>
        <dbReference type="EMBL" id="MEC5424812.1"/>
    </source>
</evidence>
<evidence type="ECO:0000259" key="11">
    <source>
        <dbReference type="Pfam" id="PF01729"/>
    </source>
</evidence>
<evidence type="ECO:0000256" key="4">
    <source>
        <dbReference type="ARBA" id="ARBA00011944"/>
    </source>
</evidence>
<dbReference type="InterPro" id="IPR004393">
    <property type="entry name" value="NadC"/>
</dbReference>
<comment type="caution">
    <text evidence="13">The sequence shown here is derived from an EMBL/GenBank/DDBJ whole genome shotgun (WGS) entry which is preliminary data.</text>
</comment>
<comment type="catalytic activity">
    <reaction evidence="9">
        <text>nicotinate beta-D-ribonucleotide + CO2 + diphosphate = quinolinate + 5-phospho-alpha-D-ribose 1-diphosphate + 2 H(+)</text>
        <dbReference type="Rhea" id="RHEA:12733"/>
        <dbReference type="ChEBI" id="CHEBI:15378"/>
        <dbReference type="ChEBI" id="CHEBI:16526"/>
        <dbReference type="ChEBI" id="CHEBI:29959"/>
        <dbReference type="ChEBI" id="CHEBI:33019"/>
        <dbReference type="ChEBI" id="CHEBI:57502"/>
        <dbReference type="ChEBI" id="CHEBI:58017"/>
        <dbReference type="EC" id="2.4.2.19"/>
    </reaction>
</comment>